<evidence type="ECO:0000256" key="1">
    <source>
        <dbReference type="SAM" id="SignalP"/>
    </source>
</evidence>
<evidence type="ECO:0000313" key="3">
    <source>
        <dbReference type="Proteomes" id="UP000325811"/>
    </source>
</evidence>
<evidence type="ECO:0008006" key="4">
    <source>
        <dbReference type="Google" id="ProtNLM"/>
    </source>
</evidence>
<keyword evidence="1" id="KW-0732">Signal</keyword>
<evidence type="ECO:0000313" key="2">
    <source>
        <dbReference type="EMBL" id="VVD29904.1"/>
    </source>
</evidence>
<organism evidence="2 3">
    <name type="scientific">Paraburkholderia dioscoreae</name>
    <dbReference type="NCBI Taxonomy" id="2604047"/>
    <lineage>
        <taxon>Bacteria</taxon>
        <taxon>Pseudomonadati</taxon>
        <taxon>Pseudomonadota</taxon>
        <taxon>Betaproteobacteria</taxon>
        <taxon>Burkholderiales</taxon>
        <taxon>Burkholderiaceae</taxon>
        <taxon>Paraburkholderia</taxon>
    </lineage>
</organism>
<gene>
    <name evidence="2" type="ORF">PDMSB3_3448</name>
</gene>
<dbReference type="Proteomes" id="UP000325811">
    <property type="component" value="Chromosome I"/>
</dbReference>
<name>A0A5Q4ZFV2_9BURK</name>
<reference evidence="2 3" key="1">
    <citation type="submission" date="2019-08" db="EMBL/GenBank/DDBJ databases">
        <authorList>
            <person name="Herpell B J."/>
        </authorList>
    </citation>
    <scope>NUCLEOTIDE SEQUENCE [LARGE SCALE GENOMIC DNA]</scope>
    <source>
        <strain evidence="3">Msb3</strain>
    </source>
</reference>
<dbReference type="EMBL" id="LR699553">
    <property type="protein sequence ID" value="VVD29904.1"/>
    <property type="molecule type" value="Genomic_DNA"/>
</dbReference>
<dbReference type="KEGG" id="pdio:PDMSB3_3448"/>
<feature type="chain" id="PRO_5025011692" description="Type 1 fimbrial protein" evidence="1">
    <location>
        <begin position="28"/>
        <end position="111"/>
    </location>
</feature>
<accession>A0A5Q4ZFV2</accession>
<sequence>MARRSIVSHCLLATSLLFVCSVGSAQASGVIRFSGMIVEPPCSLSMSDNASSQARFNMTCPRPAAGSVAFMNTSSQTPLRTFRLTQQSQSVRLPAIDTTKSPRIIAVVTYL</sequence>
<proteinExistence type="predicted"/>
<feature type="signal peptide" evidence="1">
    <location>
        <begin position="1"/>
        <end position="27"/>
    </location>
</feature>
<dbReference type="AlphaFoldDB" id="A0A5Q4ZFV2"/>
<protein>
    <recommendedName>
        <fullName evidence="4">Type 1 fimbrial protein</fullName>
    </recommendedName>
</protein>
<keyword evidence="3" id="KW-1185">Reference proteome</keyword>